<name>A0ABQ6Y2F9_9GAMM</name>
<keyword evidence="2" id="KW-1185">Reference proteome</keyword>
<dbReference type="Proteomes" id="UP000771797">
    <property type="component" value="Unassembled WGS sequence"/>
</dbReference>
<evidence type="ECO:0000313" key="1">
    <source>
        <dbReference type="EMBL" id="KAF0802202.1"/>
    </source>
</evidence>
<accession>A0ABQ6Y2F9</accession>
<organism evidence="1 2">
    <name type="scientific">Alcanivorax xiamenensis</name>
    <dbReference type="NCBI Taxonomy" id="1177156"/>
    <lineage>
        <taxon>Bacteria</taxon>
        <taxon>Pseudomonadati</taxon>
        <taxon>Pseudomonadota</taxon>
        <taxon>Gammaproteobacteria</taxon>
        <taxon>Oceanospirillales</taxon>
        <taxon>Alcanivoracaceae</taxon>
        <taxon>Alcanivorax</taxon>
    </lineage>
</organism>
<reference evidence="1 2" key="1">
    <citation type="submission" date="2012-09" db="EMBL/GenBank/DDBJ databases">
        <title>Genome Sequence of alkane-degrading Bacterium Alcanivorax sp. 6-D-6.</title>
        <authorList>
            <person name="Lai Q."/>
            <person name="Shao Z."/>
        </authorList>
    </citation>
    <scope>NUCLEOTIDE SEQUENCE [LARGE SCALE GENOMIC DNA]</scope>
    <source>
        <strain evidence="1 2">6-D-6</strain>
    </source>
</reference>
<sequence>MICATYKRRGRRYRYQRIADKAVSLSIAQISLLRRAGIRLLGIIVSTGETLRVHARNAVGVVDYAEFPADRADAAKAFVYGAARNRSPQLSLFQGVL</sequence>
<dbReference type="RefSeq" id="WP_159661758.1">
    <property type="nucleotide sequence ID" value="NZ_AQPF01000075.1"/>
</dbReference>
<gene>
    <name evidence="1" type="ORF">A6D6_04115</name>
</gene>
<proteinExistence type="predicted"/>
<comment type="caution">
    <text evidence="1">The sequence shown here is derived from an EMBL/GenBank/DDBJ whole genome shotgun (WGS) entry which is preliminary data.</text>
</comment>
<dbReference type="EMBL" id="AQPF01000075">
    <property type="protein sequence ID" value="KAF0802202.1"/>
    <property type="molecule type" value="Genomic_DNA"/>
</dbReference>
<evidence type="ECO:0000313" key="2">
    <source>
        <dbReference type="Proteomes" id="UP000771797"/>
    </source>
</evidence>
<protein>
    <submittedName>
        <fullName evidence="1">Uncharacterized protein</fullName>
    </submittedName>
</protein>